<dbReference type="Proteomes" id="UP000249467">
    <property type="component" value="Unassembled WGS sequence"/>
</dbReference>
<dbReference type="CDD" id="cd03801">
    <property type="entry name" value="GT4_PimA-like"/>
    <property type="match status" value="1"/>
</dbReference>
<dbReference type="GO" id="GO:0016757">
    <property type="term" value="F:glycosyltransferase activity"/>
    <property type="evidence" value="ECO:0007669"/>
    <property type="project" value="InterPro"/>
</dbReference>
<dbReference type="SUPFAM" id="SSF53756">
    <property type="entry name" value="UDP-Glycosyltransferase/glycogen phosphorylase"/>
    <property type="match status" value="1"/>
</dbReference>
<reference evidence="2 3" key="2">
    <citation type="submission" date="2018-06" db="EMBL/GenBank/DDBJ databases">
        <title>Metagenomic assembly of (sub)arctic Cyanobacteria and their associated microbiome from non-axenic cultures.</title>
        <authorList>
            <person name="Baurain D."/>
        </authorList>
    </citation>
    <scope>NUCLEOTIDE SEQUENCE [LARGE SCALE GENOMIC DNA]</scope>
    <source>
        <strain evidence="2">ULC066bin1</strain>
    </source>
</reference>
<evidence type="ECO:0000313" key="2">
    <source>
        <dbReference type="EMBL" id="PZO38866.1"/>
    </source>
</evidence>
<dbReference type="AlphaFoldDB" id="A0A2W4W2R9"/>
<dbReference type="EMBL" id="QBML01000021">
    <property type="protein sequence ID" value="PZO38866.1"/>
    <property type="molecule type" value="Genomic_DNA"/>
</dbReference>
<accession>A0A2W4W2R9</accession>
<dbReference type="PANTHER" id="PTHR12526:SF638">
    <property type="entry name" value="SPORE COAT PROTEIN SA"/>
    <property type="match status" value="1"/>
</dbReference>
<reference evidence="2 3" key="1">
    <citation type="submission" date="2018-04" db="EMBL/GenBank/DDBJ databases">
        <authorList>
            <person name="Go L.Y."/>
            <person name="Mitchell J.A."/>
        </authorList>
    </citation>
    <scope>NUCLEOTIDE SEQUENCE [LARGE SCALE GENOMIC DNA]</scope>
    <source>
        <strain evidence="2">ULC066bin1</strain>
    </source>
</reference>
<protein>
    <recommendedName>
        <fullName evidence="1">Glycosyl transferase family 1 domain-containing protein</fullName>
    </recommendedName>
</protein>
<feature type="domain" description="Glycosyl transferase family 1" evidence="1">
    <location>
        <begin position="160"/>
        <end position="301"/>
    </location>
</feature>
<evidence type="ECO:0000313" key="3">
    <source>
        <dbReference type="Proteomes" id="UP000249467"/>
    </source>
</evidence>
<dbReference type="InterPro" id="IPR001296">
    <property type="entry name" value="Glyco_trans_1"/>
</dbReference>
<dbReference type="Gene3D" id="3.40.50.2000">
    <property type="entry name" value="Glycogen Phosphorylase B"/>
    <property type="match status" value="2"/>
</dbReference>
<name>A0A2W4W2R9_9CYAN</name>
<organism evidence="2 3">
    <name type="scientific">Pseudanabaena frigida</name>
    <dbReference type="NCBI Taxonomy" id="945775"/>
    <lineage>
        <taxon>Bacteria</taxon>
        <taxon>Bacillati</taxon>
        <taxon>Cyanobacteriota</taxon>
        <taxon>Cyanophyceae</taxon>
        <taxon>Pseudanabaenales</taxon>
        <taxon>Pseudanabaenaceae</taxon>
        <taxon>Pseudanabaena</taxon>
    </lineage>
</organism>
<gene>
    <name evidence="2" type="ORF">DCF19_15445</name>
</gene>
<comment type="caution">
    <text evidence="2">The sequence shown here is derived from an EMBL/GenBank/DDBJ whole genome shotgun (WGS) entry which is preliminary data.</text>
</comment>
<proteinExistence type="predicted"/>
<dbReference type="PANTHER" id="PTHR12526">
    <property type="entry name" value="GLYCOSYLTRANSFERASE"/>
    <property type="match status" value="1"/>
</dbReference>
<evidence type="ECO:0000259" key="1">
    <source>
        <dbReference type="Pfam" id="PF00534"/>
    </source>
</evidence>
<dbReference type="Pfam" id="PF00534">
    <property type="entry name" value="Glycos_transf_1"/>
    <property type="match status" value="1"/>
</dbReference>
<sequence length="332" mass="37512">MKLKILNLLSDEQMEGIKSSLSDLITSRLAEKYEFAIAPLKRAKASLHNWQPDIIIIHDPCSWGILPYLITLKFIKGKAKLVIQDRHYSANFERIKITSTFVFRLMLRLCHWCADRLLLVSHAQGVWMKKHKLVRSHKVTVIRQCQNCDRFLSLEPKTIEKPLTLAAYGNFIEQKGFDILLQAVGLIPYVQFQLKIAGSGSDEAALHRLAEGNSKVQFVGQVEDIPAFLNDCDVVVIPSRWEPWGDICLEAKAASKSVIVSAVDGLVEQVQDFGYLVPPADPQSLAKAIARVCEMPPEDLKAQGMDARESVINAWDDYLDEWETLLCQLLKE</sequence>